<keyword evidence="1" id="KW-0346">Stress response</keyword>
<dbReference type="Gene3D" id="2.60.40.790">
    <property type="match status" value="1"/>
</dbReference>
<dbReference type="GO" id="GO:0009408">
    <property type="term" value="P:response to heat"/>
    <property type="evidence" value="ECO:0007669"/>
    <property type="project" value="InterPro"/>
</dbReference>
<feature type="compositionally biased region" description="Low complexity" evidence="4">
    <location>
        <begin position="248"/>
        <end position="267"/>
    </location>
</feature>
<dbReference type="SUPFAM" id="SSF49764">
    <property type="entry name" value="HSP20-like chaperones"/>
    <property type="match status" value="1"/>
</dbReference>
<dbReference type="Proteomes" id="UP000664859">
    <property type="component" value="Unassembled WGS sequence"/>
</dbReference>
<dbReference type="InterPro" id="IPR008978">
    <property type="entry name" value="HSP20-like_chaperone"/>
</dbReference>
<dbReference type="CDD" id="cd06464">
    <property type="entry name" value="ACD_sHsps-like"/>
    <property type="match status" value="1"/>
</dbReference>
<dbReference type="AlphaFoldDB" id="A0A835ZBG3"/>
<dbReference type="InterPro" id="IPR044587">
    <property type="entry name" value="HSP21-like"/>
</dbReference>
<dbReference type="Pfam" id="PF00011">
    <property type="entry name" value="HSP20"/>
    <property type="match status" value="1"/>
</dbReference>
<dbReference type="PANTHER" id="PTHR46733">
    <property type="entry name" value="26.5 KDA HEAT SHOCK PROTEIN, MITOCHONDRIAL"/>
    <property type="match status" value="1"/>
</dbReference>
<feature type="region of interest" description="Disordered" evidence="4">
    <location>
        <begin position="207"/>
        <end position="283"/>
    </location>
</feature>
<gene>
    <name evidence="7" type="ORF">JKP88DRAFT_352652</name>
</gene>
<evidence type="ECO:0000256" key="1">
    <source>
        <dbReference type="ARBA" id="ARBA00023016"/>
    </source>
</evidence>
<evidence type="ECO:0000313" key="7">
    <source>
        <dbReference type="EMBL" id="KAG5190575.1"/>
    </source>
</evidence>
<feature type="domain" description="SHSP" evidence="6">
    <location>
        <begin position="107"/>
        <end position="212"/>
    </location>
</feature>
<feature type="chain" id="PRO_5032302632" description="SHSP domain-containing protein" evidence="5">
    <location>
        <begin position="26"/>
        <end position="308"/>
    </location>
</feature>
<evidence type="ECO:0000256" key="4">
    <source>
        <dbReference type="SAM" id="MobiDB-lite"/>
    </source>
</evidence>
<reference evidence="7" key="1">
    <citation type="submission" date="2021-02" db="EMBL/GenBank/DDBJ databases">
        <title>First Annotated Genome of the Yellow-green Alga Tribonema minus.</title>
        <authorList>
            <person name="Mahan K.M."/>
        </authorList>
    </citation>
    <scope>NUCLEOTIDE SEQUENCE</scope>
    <source>
        <strain evidence="7">UTEX B ZZ1240</strain>
    </source>
</reference>
<protein>
    <recommendedName>
        <fullName evidence="6">SHSP domain-containing protein</fullName>
    </recommendedName>
</protein>
<comment type="caution">
    <text evidence="7">The sequence shown here is derived from an EMBL/GenBank/DDBJ whole genome shotgun (WGS) entry which is preliminary data.</text>
</comment>
<evidence type="ECO:0000313" key="8">
    <source>
        <dbReference type="Proteomes" id="UP000664859"/>
    </source>
</evidence>
<dbReference type="PANTHER" id="PTHR46733:SF4">
    <property type="entry name" value="HEAT SHOCK PROTEIN 21, CHLOROPLASTIC"/>
    <property type="match status" value="1"/>
</dbReference>
<feature type="compositionally biased region" description="Low complexity" evidence="4">
    <location>
        <begin position="30"/>
        <end position="55"/>
    </location>
</feature>
<dbReference type="InterPro" id="IPR002068">
    <property type="entry name" value="A-crystallin/Hsp20_dom"/>
</dbReference>
<dbReference type="EMBL" id="JAFCMP010000032">
    <property type="protein sequence ID" value="KAG5190575.1"/>
    <property type="molecule type" value="Genomic_DNA"/>
</dbReference>
<feature type="signal peptide" evidence="5">
    <location>
        <begin position="1"/>
        <end position="25"/>
    </location>
</feature>
<evidence type="ECO:0000256" key="2">
    <source>
        <dbReference type="PROSITE-ProRule" id="PRU00285"/>
    </source>
</evidence>
<dbReference type="PROSITE" id="PS01031">
    <property type="entry name" value="SHSP"/>
    <property type="match status" value="1"/>
</dbReference>
<feature type="region of interest" description="Disordered" evidence="4">
    <location>
        <begin position="30"/>
        <end position="67"/>
    </location>
</feature>
<keyword evidence="8" id="KW-1185">Reference proteome</keyword>
<organism evidence="7 8">
    <name type="scientific">Tribonema minus</name>
    <dbReference type="NCBI Taxonomy" id="303371"/>
    <lineage>
        <taxon>Eukaryota</taxon>
        <taxon>Sar</taxon>
        <taxon>Stramenopiles</taxon>
        <taxon>Ochrophyta</taxon>
        <taxon>PX clade</taxon>
        <taxon>Xanthophyceae</taxon>
        <taxon>Tribonematales</taxon>
        <taxon>Tribonemataceae</taxon>
        <taxon>Tribonema</taxon>
    </lineage>
</organism>
<accession>A0A835ZBG3</accession>
<evidence type="ECO:0000256" key="5">
    <source>
        <dbReference type="SAM" id="SignalP"/>
    </source>
</evidence>
<evidence type="ECO:0000259" key="6">
    <source>
        <dbReference type="PROSITE" id="PS01031"/>
    </source>
</evidence>
<comment type="similarity">
    <text evidence="2 3">Belongs to the small heat shock protein (HSP20) family.</text>
</comment>
<proteinExistence type="inferred from homology"/>
<dbReference type="OrthoDB" id="205527at2759"/>
<name>A0A835ZBG3_9STRA</name>
<keyword evidence="5" id="KW-0732">Signal</keyword>
<evidence type="ECO:0000256" key="3">
    <source>
        <dbReference type="RuleBase" id="RU003616"/>
    </source>
</evidence>
<sequence>MAPLMNKQSALAALAIFALANSASAANCMQQQHPQHQVQHQVQQQQQQKQQQQQQRPHRRSSDGLFSPRFRQSVFQPDATIAQAANAADAFFGTLFNELGQPLVARHQQPQHMPPYEMFKSPNAYTISLDLPGCSMDDVMVMLEEGGEVLRIEGRRPARGLKPEGPLLRWRFEVSRDVDTSLISARMSHGTLSVELPLVAKAKAQKIHISPDDDDQQQQQQQQHASTQHSSALPAGQEEQPQRDDDQQQQQQQQLEEASAPQQQQQQHNKQYETAEPDVIVEEEVSEAAAADLAPSAASIDNTHISIL</sequence>